<keyword evidence="7" id="KW-1185">Reference proteome</keyword>
<dbReference type="InterPro" id="IPR036640">
    <property type="entry name" value="ABC1_TM_sf"/>
</dbReference>
<gene>
    <name evidence="6" type="ORF">CRD60_08380</name>
</gene>
<comment type="subcellular location">
    <subcellularLocation>
        <location evidence="1">Cell membrane</location>
        <topology evidence="1">Multi-pass membrane protein</topology>
    </subcellularLocation>
</comment>
<dbReference type="GO" id="GO:0042626">
    <property type="term" value="F:ATPase-coupled transmembrane transporter activity"/>
    <property type="evidence" value="ECO:0007669"/>
    <property type="project" value="TreeGrafter"/>
</dbReference>
<dbReference type="AlphaFoldDB" id="A0A366K655"/>
<dbReference type="SUPFAM" id="SSF52540">
    <property type="entry name" value="P-loop containing nucleoside triphosphate hydrolases"/>
    <property type="match status" value="1"/>
</dbReference>
<accession>A0A366K655</accession>
<evidence type="ECO:0000256" key="3">
    <source>
        <dbReference type="ARBA" id="ARBA00022989"/>
    </source>
</evidence>
<evidence type="ECO:0000256" key="2">
    <source>
        <dbReference type="ARBA" id="ARBA00022692"/>
    </source>
</evidence>
<protein>
    <submittedName>
        <fullName evidence="6">ABC transporter ATP-binding protein</fullName>
    </submittedName>
</protein>
<dbReference type="PANTHER" id="PTHR24221">
    <property type="entry name" value="ATP-BINDING CASSETTE SUB-FAMILY B"/>
    <property type="match status" value="1"/>
</dbReference>
<comment type="caution">
    <text evidence="6">The sequence shown here is derived from an EMBL/GenBank/DDBJ whole genome shotgun (WGS) entry which is preliminary data.</text>
</comment>
<keyword evidence="3" id="KW-1133">Transmembrane helix</keyword>
<dbReference type="RefSeq" id="WP_130473096.1">
    <property type="nucleotide sequence ID" value="NZ_PDCG01000055.1"/>
</dbReference>
<organism evidence="6 7">
    <name type="scientific">Bifidobacterium aemilianum</name>
    <dbReference type="NCBI Taxonomy" id="2493120"/>
    <lineage>
        <taxon>Bacteria</taxon>
        <taxon>Bacillati</taxon>
        <taxon>Actinomycetota</taxon>
        <taxon>Actinomycetes</taxon>
        <taxon>Bifidobacteriales</taxon>
        <taxon>Bifidobacteriaceae</taxon>
        <taxon>Bifidobacterium</taxon>
    </lineage>
</organism>
<dbReference type="Proteomes" id="UP000252530">
    <property type="component" value="Unassembled WGS sequence"/>
</dbReference>
<dbReference type="GO" id="GO:0005524">
    <property type="term" value="F:ATP binding"/>
    <property type="evidence" value="ECO:0007669"/>
    <property type="project" value="UniProtKB-KW"/>
</dbReference>
<feature type="non-terminal residue" evidence="6">
    <location>
        <position position="1"/>
    </location>
</feature>
<dbReference type="GO" id="GO:0016887">
    <property type="term" value="F:ATP hydrolysis activity"/>
    <property type="evidence" value="ECO:0007669"/>
    <property type="project" value="InterPro"/>
</dbReference>
<dbReference type="Pfam" id="PF00005">
    <property type="entry name" value="ABC_tran"/>
    <property type="match status" value="1"/>
</dbReference>
<reference evidence="6 7" key="1">
    <citation type="submission" date="2017-10" db="EMBL/GenBank/DDBJ databases">
        <title>Bifidobacterium xylocopum sp. nov. and Bifidobacterium aemilianum sp. nov., from the carpenter bee (Xylocopa violacea) digestive tract.</title>
        <authorList>
            <person name="Alberoni D."/>
            <person name="Baffoni L."/>
            <person name="Di Gioia D."/>
            <person name="Gaggia F."/>
            <person name="Biavati B."/>
        </authorList>
    </citation>
    <scope>NUCLEOTIDE SEQUENCE [LARGE SCALE GENOMIC DNA]</scope>
    <source>
        <strain evidence="6 7">XV10</strain>
    </source>
</reference>
<dbReference type="InterPro" id="IPR003439">
    <property type="entry name" value="ABC_transporter-like_ATP-bd"/>
</dbReference>
<keyword evidence="4" id="KW-0472">Membrane</keyword>
<evidence type="ECO:0000313" key="6">
    <source>
        <dbReference type="EMBL" id="RBP97144.1"/>
    </source>
</evidence>
<dbReference type="Gene3D" id="3.40.50.300">
    <property type="entry name" value="P-loop containing nucleotide triphosphate hydrolases"/>
    <property type="match status" value="1"/>
</dbReference>
<dbReference type="OrthoDB" id="9806127at2"/>
<dbReference type="InterPro" id="IPR039421">
    <property type="entry name" value="Type_1_exporter"/>
</dbReference>
<evidence type="ECO:0000259" key="5">
    <source>
        <dbReference type="Pfam" id="PF00005"/>
    </source>
</evidence>
<proteinExistence type="predicted"/>
<feature type="domain" description="ABC transporter" evidence="5">
    <location>
        <begin position="58"/>
        <end position="160"/>
    </location>
</feature>
<evidence type="ECO:0000313" key="7">
    <source>
        <dbReference type="Proteomes" id="UP000252530"/>
    </source>
</evidence>
<dbReference type="EMBL" id="PDCG01000055">
    <property type="protein sequence ID" value="RBP97144.1"/>
    <property type="molecule type" value="Genomic_DNA"/>
</dbReference>
<dbReference type="InterPro" id="IPR027417">
    <property type="entry name" value="P-loop_NTPase"/>
</dbReference>
<keyword evidence="6" id="KW-0067">ATP-binding</keyword>
<dbReference type="Gene3D" id="1.20.1560.10">
    <property type="entry name" value="ABC transporter type 1, transmembrane domain"/>
    <property type="match status" value="1"/>
</dbReference>
<dbReference type="PANTHER" id="PTHR24221:SF654">
    <property type="entry name" value="ATP-BINDING CASSETTE SUB-FAMILY B MEMBER 6"/>
    <property type="match status" value="1"/>
</dbReference>
<feature type="non-terminal residue" evidence="6">
    <location>
        <position position="165"/>
    </location>
</feature>
<dbReference type="GO" id="GO:0005886">
    <property type="term" value="C:plasma membrane"/>
    <property type="evidence" value="ECO:0007669"/>
    <property type="project" value="UniProtKB-SubCell"/>
</dbReference>
<keyword evidence="6" id="KW-0547">Nucleotide-binding</keyword>
<evidence type="ECO:0000256" key="1">
    <source>
        <dbReference type="ARBA" id="ARBA00004651"/>
    </source>
</evidence>
<sequence length="165" mass="17609">RLGSGRHPTPAAARRVFALMDEEPAVRESEYGKQVDGFTGIAASGLSFTYAPSTQSVLDGINLSVEPGTIIGIQGSNGAGKSTLIDLLLHFRERTDGQLTISGQPIEQVRPSSLRGVETLVSQETFIFSQSLADNISIARPEASREEVEAAARQACLDDVINQLP</sequence>
<keyword evidence="2" id="KW-0812">Transmembrane</keyword>
<evidence type="ECO:0000256" key="4">
    <source>
        <dbReference type="ARBA" id="ARBA00023136"/>
    </source>
</evidence>
<name>A0A366K655_9BIFI</name>